<dbReference type="HAMAP" id="MF_01966">
    <property type="entry name" value="NADHX_epimerase"/>
    <property type="match status" value="1"/>
</dbReference>
<dbReference type="RefSeq" id="WP_305929646.1">
    <property type="nucleotide sequence ID" value="NZ_JAVAIL010000002.1"/>
</dbReference>
<dbReference type="InterPro" id="IPR000631">
    <property type="entry name" value="CARKD"/>
</dbReference>
<evidence type="ECO:0000256" key="5">
    <source>
        <dbReference type="ARBA" id="ARBA00022723"/>
    </source>
</evidence>
<dbReference type="CDD" id="cd01171">
    <property type="entry name" value="YXKO-related"/>
    <property type="match status" value="1"/>
</dbReference>
<dbReference type="GO" id="GO:0052856">
    <property type="term" value="F:NAD(P)HX epimerase activity"/>
    <property type="evidence" value="ECO:0007669"/>
    <property type="project" value="UniProtKB-EC"/>
</dbReference>
<feature type="binding site" evidence="17">
    <location>
        <position position="239"/>
    </location>
    <ligand>
        <name>(6S)-NADPHX</name>
        <dbReference type="ChEBI" id="CHEBI:64076"/>
    </ligand>
</feature>
<comment type="function">
    <text evidence="18">Catalyzes the epimerization of the S- and R-forms of NAD(P)HX, a damaged form of NAD(P)H that is a result of enzymatic or heat-dependent hydration. This is a prerequisite for the S-specific NAD(P)H-hydrate dehydratase to allow the repair of both epimers of NAD(P)HX.</text>
</comment>
<keyword evidence="13" id="KW-0511">Multifunctional enzyme</keyword>
<sequence>MASDAVLTVTEMRAAEAAAVSQGTSEWELMQRAGEGAADYVWRIAAGRGVTVLCGPGNNGGDGYVIAEVLRARGLDVAVVAPVEPGTETATTARKNHQGAVQTSVAGLAKPVMVDCLFGYGLSRPLEGAFNQVFAEATASHPYRIAVDVPSGVASDSGELLGEVPRCDLTLALGAWKQAHFLMPSLAVMGEKRLVPIGLDLPEDSARLAPLPALSPPAANSHKYTRGLLAIVAGAMPGAAMLAAQAALRSGAGYVKLMSEHSHPDAPAELVIEGGDLAKSLDDERIAALLIGPGLGRDNGARDRLCAVFDTRVPCVLDADALHLLDPDLLEGCDAARLLVTPHEGELAKLCEAFGIEEEGKLDRARALHESTGLAVLAKGPDTILMAAEGLRFFPRGSSWLSVAGTGDVLAGIAAARLAAHGDPALAAEEAVHLQHEAAAIAGPGLTAGQLAHAVQPAMERFL</sequence>
<dbReference type="PANTHER" id="PTHR12592:SF0">
    <property type="entry name" value="ATP-DEPENDENT (S)-NAD(P)H-HYDRATE DEHYDRATASE"/>
    <property type="match status" value="1"/>
</dbReference>
<feature type="binding site" evidence="18">
    <location>
        <begin position="58"/>
        <end position="62"/>
    </location>
    <ligand>
        <name>(6S)-NADPHX</name>
        <dbReference type="ChEBI" id="CHEBI:64076"/>
    </ligand>
</feature>
<dbReference type="InterPro" id="IPR004443">
    <property type="entry name" value="YjeF_N_dom"/>
</dbReference>
<evidence type="ECO:0000259" key="20">
    <source>
        <dbReference type="PROSITE" id="PS51383"/>
    </source>
</evidence>
<feature type="binding site" evidence="18">
    <location>
        <begin position="119"/>
        <end position="125"/>
    </location>
    <ligand>
        <name>(6S)-NADPHX</name>
        <dbReference type="ChEBI" id="CHEBI:64076"/>
    </ligand>
</feature>
<feature type="binding site" evidence="17">
    <location>
        <position position="294"/>
    </location>
    <ligand>
        <name>(6S)-NADPHX</name>
        <dbReference type="ChEBI" id="CHEBI:64076"/>
    </ligand>
</feature>
<dbReference type="SUPFAM" id="SSF64153">
    <property type="entry name" value="YjeF N-terminal domain-like"/>
    <property type="match status" value="1"/>
</dbReference>
<evidence type="ECO:0000256" key="13">
    <source>
        <dbReference type="ARBA" id="ARBA00023268"/>
    </source>
</evidence>
<evidence type="ECO:0000256" key="10">
    <source>
        <dbReference type="ARBA" id="ARBA00023027"/>
    </source>
</evidence>
<comment type="function">
    <text evidence="14 19">Bifunctional enzyme that catalyzes the epimerization of the S- and R-forms of NAD(P)HX and the dehydration of the S-form of NAD(P)HX at the expense of ADP, which is converted to AMP. This allows the repair of both epimers of NAD(P)HX, a damaged form of NAD(P)H that is a result of enzymatic or heat-dependent hydration.</text>
</comment>
<evidence type="ECO:0000259" key="21">
    <source>
        <dbReference type="PROSITE" id="PS51385"/>
    </source>
</evidence>
<accession>A0ABT9H878</accession>
<keyword evidence="5 18" id="KW-0479">Metal-binding</keyword>
<comment type="cofactor">
    <cofactor evidence="18 19">
        <name>K(+)</name>
        <dbReference type="ChEBI" id="CHEBI:29103"/>
    </cofactor>
    <text evidence="18 19">Binds 1 potassium ion per subunit.</text>
</comment>
<feature type="binding site" evidence="18">
    <location>
        <position position="59"/>
    </location>
    <ligand>
        <name>K(+)</name>
        <dbReference type="ChEBI" id="CHEBI:29103"/>
    </ligand>
</feature>
<comment type="function">
    <text evidence="17">Catalyzes the dehydration of the S-form of NAD(P)HX at the expense of ADP, which is converted to AMP. Together with NAD(P)HX epimerase, which catalyzes the epimerization of the S- and R-forms, the enzyme allows the repair of both epimers of NAD(P)HX, a damaged form of NAD(P)H that is a result of enzymatic or heat-dependent hydration.</text>
</comment>
<proteinExistence type="inferred from homology"/>
<evidence type="ECO:0000256" key="6">
    <source>
        <dbReference type="ARBA" id="ARBA00022741"/>
    </source>
</evidence>
<dbReference type="InterPro" id="IPR029056">
    <property type="entry name" value="Ribokinase-like"/>
</dbReference>
<evidence type="ECO:0000313" key="23">
    <source>
        <dbReference type="Proteomes" id="UP001235664"/>
    </source>
</evidence>
<name>A0ABT9H878_9SPHN</name>
<keyword evidence="6 17" id="KW-0547">Nucleotide-binding</keyword>
<dbReference type="Pfam" id="PF01256">
    <property type="entry name" value="Carb_kinase"/>
    <property type="match status" value="1"/>
</dbReference>
<dbReference type="EMBL" id="JAVAIL010000002">
    <property type="protein sequence ID" value="MDP4539522.1"/>
    <property type="molecule type" value="Genomic_DNA"/>
</dbReference>
<dbReference type="Proteomes" id="UP001235664">
    <property type="component" value="Unassembled WGS sequence"/>
</dbReference>
<evidence type="ECO:0000256" key="17">
    <source>
        <dbReference type="HAMAP-Rule" id="MF_01965"/>
    </source>
</evidence>
<evidence type="ECO:0000256" key="4">
    <source>
        <dbReference type="ARBA" id="ARBA00009524"/>
    </source>
</evidence>
<dbReference type="InterPro" id="IPR036652">
    <property type="entry name" value="YjeF_N_dom_sf"/>
</dbReference>
<comment type="similarity">
    <text evidence="3 19">In the N-terminal section; belongs to the NnrE/AIBP family.</text>
</comment>
<dbReference type="SUPFAM" id="SSF53613">
    <property type="entry name" value="Ribokinase-like"/>
    <property type="match status" value="1"/>
</dbReference>
<comment type="catalytic activity">
    <reaction evidence="1 18 19">
        <text>(6R)-NADHX = (6S)-NADHX</text>
        <dbReference type="Rhea" id="RHEA:32215"/>
        <dbReference type="ChEBI" id="CHEBI:64074"/>
        <dbReference type="ChEBI" id="CHEBI:64075"/>
        <dbReference type="EC" id="5.1.99.6"/>
    </reaction>
</comment>
<evidence type="ECO:0000256" key="9">
    <source>
        <dbReference type="ARBA" id="ARBA00022958"/>
    </source>
</evidence>
<feature type="binding site" evidence="17">
    <location>
        <begin position="379"/>
        <end position="383"/>
    </location>
    <ligand>
        <name>AMP</name>
        <dbReference type="ChEBI" id="CHEBI:456215"/>
    </ligand>
</feature>
<dbReference type="Pfam" id="PF03853">
    <property type="entry name" value="YjeF_N"/>
    <property type="match status" value="1"/>
</dbReference>
<dbReference type="PROSITE" id="PS51385">
    <property type="entry name" value="YJEF_N"/>
    <property type="match status" value="1"/>
</dbReference>
<comment type="similarity">
    <text evidence="17">Belongs to the NnrD/CARKD family.</text>
</comment>
<protein>
    <recommendedName>
        <fullName evidence="19">Bifunctional NAD(P)H-hydrate repair enzyme</fullName>
    </recommendedName>
    <alternativeName>
        <fullName evidence="19">Nicotinamide nucleotide repair protein</fullName>
    </alternativeName>
    <domain>
        <recommendedName>
            <fullName evidence="19">ADP-dependent (S)-NAD(P)H-hydrate dehydratase</fullName>
            <ecNumber evidence="19">4.2.1.136</ecNumber>
        </recommendedName>
        <alternativeName>
            <fullName evidence="19">ADP-dependent NAD(P)HX dehydratase</fullName>
        </alternativeName>
    </domain>
    <domain>
        <recommendedName>
            <fullName evidence="19">NAD(P)H-hydrate epimerase</fullName>
            <ecNumber evidence="19">5.1.99.6</ecNumber>
        </recommendedName>
    </domain>
</protein>
<dbReference type="PROSITE" id="PS51383">
    <property type="entry name" value="YJEF_C_3"/>
    <property type="match status" value="1"/>
</dbReference>
<dbReference type="Gene3D" id="3.40.50.10260">
    <property type="entry name" value="YjeF N-terminal domain"/>
    <property type="match status" value="1"/>
</dbReference>
<feature type="binding site" evidence="18">
    <location>
        <position position="148"/>
    </location>
    <ligand>
        <name>(6S)-NADPHX</name>
        <dbReference type="ChEBI" id="CHEBI:64076"/>
    </ligand>
</feature>
<keyword evidence="7 17" id="KW-0067">ATP-binding</keyword>
<dbReference type="EC" id="4.2.1.136" evidence="19"/>
<keyword evidence="8 17" id="KW-0521">NADP</keyword>
<feature type="binding site" evidence="17">
    <location>
        <position position="343"/>
    </location>
    <ligand>
        <name>(6S)-NADPHX</name>
        <dbReference type="ChEBI" id="CHEBI:64076"/>
    </ligand>
</feature>
<comment type="caution">
    <text evidence="18">Lacks conserved residue(s) required for the propagation of feature annotation.</text>
</comment>
<dbReference type="PANTHER" id="PTHR12592">
    <property type="entry name" value="ATP-DEPENDENT (S)-NAD(P)H-HYDRATE DEHYDRATASE FAMILY MEMBER"/>
    <property type="match status" value="1"/>
</dbReference>
<organism evidence="22 23">
    <name type="scientific">Qipengyuania benthica</name>
    <dbReference type="NCBI Taxonomy" id="3067651"/>
    <lineage>
        <taxon>Bacteria</taxon>
        <taxon>Pseudomonadati</taxon>
        <taxon>Pseudomonadota</taxon>
        <taxon>Alphaproteobacteria</taxon>
        <taxon>Sphingomonadales</taxon>
        <taxon>Erythrobacteraceae</taxon>
        <taxon>Qipengyuania</taxon>
    </lineage>
</organism>
<dbReference type="EC" id="5.1.99.6" evidence="19"/>
<evidence type="ECO:0000256" key="18">
    <source>
        <dbReference type="HAMAP-Rule" id="MF_01966"/>
    </source>
</evidence>
<comment type="subunit">
    <text evidence="17">Homotetramer.</text>
</comment>
<comment type="catalytic activity">
    <reaction evidence="2 18 19">
        <text>(6R)-NADPHX = (6S)-NADPHX</text>
        <dbReference type="Rhea" id="RHEA:32227"/>
        <dbReference type="ChEBI" id="CHEBI:64076"/>
        <dbReference type="ChEBI" id="CHEBI:64077"/>
        <dbReference type="EC" id="5.1.99.6"/>
    </reaction>
</comment>
<feature type="binding site" evidence="18">
    <location>
        <position position="115"/>
    </location>
    <ligand>
        <name>K(+)</name>
        <dbReference type="ChEBI" id="CHEBI:29103"/>
    </ligand>
</feature>
<dbReference type="HAMAP" id="MF_01965">
    <property type="entry name" value="NADHX_dehydratase"/>
    <property type="match status" value="1"/>
</dbReference>
<feature type="domain" description="YjeF C-terminal" evidence="20">
    <location>
        <begin position="206"/>
        <end position="462"/>
    </location>
</feature>
<feature type="binding site" evidence="17">
    <location>
        <position position="408"/>
    </location>
    <ligand>
        <name>(6S)-NADPHX</name>
        <dbReference type="ChEBI" id="CHEBI:64076"/>
    </ligand>
</feature>
<reference evidence="22 23" key="1">
    <citation type="submission" date="2023-08" db="EMBL/GenBank/DDBJ databases">
        <title>genomic of DY56.</title>
        <authorList>
            <person name="Wang Y."/>
        </authorList>
    </citation>
    <scope>NUCLEOTIDE SEQUENCE [LARGE SCALE GENOMIC DNA]</scope>
    <source>
        <strain evidence="22 23">DY56-A-20</strain>
    </source>
</reference>
<keyword evidence="11 18" id="KW-0413">Isomerase</keyword>
<feature type="binding site" evidence="17">
    <location>
        <position position="407"/>
    </location>
    <ligand>
        <name>AMP</name>
        <dbReference type="ChEBI" id="CHEBI:456215"/>
    </ligand>
</feature>
<evidence type="ECO:0000256" key="8">
    <source>
        <dbReference type="ARBA" id="ARBA00022857"/>
    </source>
</evidence>
<evidence type="ECO:0000256" key="1">
    <source>
        <dbReference type="ARBA" id="ARBA00000013"/>
    </source>
</evidence>
<keyword evidence="23" id="KW-1185">Reference proteome</keyword>
<feature type="binding site" evidence="18">
    <location>
        <position position="151"/>
    </location>
    <ligand>
        <name>K(+)</name>
        <dbReference type="ChEBI" id="CHEBI:29103"/>
    </ligand>
</feature>
<evidence type="ECO:0000256" key="15">
    <source>
        <dbReference type="ARBA" id="ARBA00048238"/>
    </source>
</evidence>
<evidence type="ECO:0000256" key="19">
    <source>
        <dbReference type="PIRNR" id="PIRNR017184"/>
    </source>
</evidence>
<feature type="domain" description="YjeF N-terminal" evidence="21">
    <location>
        <begin position="12"/>
        <end position="205"/>
    </location>
</feature>
<evidence type="ECO:0000256" key="11">
    <source>
        <dbReference type="ARBA" id="ARBA00023235"/>
    </source>
</evidence>
<comment type="cofactor">
    <cofactor evidence="17">
        <name>Mg(2+)</name>
        <dbReference type="ChEBI" id="CHEBI:18420"/>
    </cofactor>
</comment>
<evidence type="ECO:0000256" key="16">
    <source>
        <dbReference type="ARBA" id="ARBA00049209"/>
    </source>
</evidence>
<keyword evidence="9 18" id="KW-0630">Potassium</keyword>
<evidence type="ECO:0000256" key="12">
    <source>
        <dbReference type="ARBA" id="ARBA00023239"/>
    </source>
</evidence>
<comment type="similarity">
    <text evidence="18">Belongs to the NnrE/AIBP family.</text>
</comment>
<comment type="similarity">
    <text evidence="4 19">In the C-terminal section; belongs to the NnrD/CARKD family.</text>
</comment>
<comment type="catalytic activity">
    <reaction evidence="16 17 19">
        <text>(6S)-NADPHX + ADP = AMP + phosphate + NADPH + H(+)</text>
        <dbReference type="Rhea" id="RHEA:32235"/>
        <dbReference type="ChEBI" id="CHEBI:15378"/>
        <dbReference type="ChEBI" id="CHEBI:43474"/>
        <dbReference type="ChEBI" id="CHEBI:57783"/>
        <dbReference type="ChEBI" id="CHEBI:64076"/>
        <dbReference type="ChEBI" id="CHEBI:456215"/>
        <dbReference type="ChEBI" id="CHEBI:456216"/>
        <dbReference type="EC" id="4.2.1.136"/>
    </reaction>
</comment>
<dbReference type="NCBIfam" id="TIGR00197">
    <property type="entry name" value="yjeF_nterm"/>
    <property type="match status" value="1"/>
</dbReference>
<evidence type="ECO:0000256" key="3">
    <source>
        <dbReference type="ARBA" id="ARBA00006001"/>
    </source>
</evidence>
<evidence type="ECO:0000256" key="14">
    <source>
        <dbReference type="ARBA" id="ARBA00025153"/>
    </source>
</evidence>
<evidence type="ECO:0000256" key="7">
    <source>
        <dbReference type="ARBA" id="ARBA00022840"/>
    </source>
</evidence>
<dbReference type="PIRSF" id="PIRSF017184">
    <property type="entry name" value="Nnr"/>
    <property type="match status" value="1"/>
</dbReference>
<evidence type="ECO:0000256" key="2">
    <source>
        <dbReference type="ARBA" id="ARBA00000909"/>
    </source>
</evidence>
<evidence type="ECO:0000313" key="22">
    <source>
        <dbReference type="EMBL" id="MDP4539522.1"/>
    </source>
</evidence>
<dbReference type="InterPro" id="IPR030677">
    <property type="entry name" value="Nnr"/>
</dbReference>
<keyword evidence="10 17" id="KW-0520">NAD</keyword>
<comment type="caution">
    <text evidence="22">The sequence shown here is derived from an EMBL/GenBank/DDBJ whole genome shotgun (WGS) entry which is preliminary data.</text>
</comment>
<keyword evidence="12 17" id="KW-0456">Lyase</keyword>
<gene>
    <name evidence="18" type="primary">nnrE</name>
    <name evidence="17" type="synonym">nnrD</name>
    <name evidence="22" type="ORF">Q9K01_07810</name>
</gene>
<comment type="catalytic activity">
    <reaction evidence="15 17 19">
        <text>(6S)-NADHX + ADP = AMP + phosphate + NADH + H(+)</text>
        <dbReference type="Rhea" id="RHEA:32223"/>
        <dbReference type="ChEBI" id="CHEBI:15378"/>
        <dbReference type="ChEBI" id="CHEBI:43474"/>
        <dbReference type="ChEBI" id="CHEBI:57945"/>
        <dbReference type="ChEBI" id="CHEBI:64074"/>
        <dbReference type="ChEBI" id="CHEBI:456215"/>
        <dbReference type="ChEBI" id="CHEBI:456216"/>
        <dbReference type="EC" id="4.2.1.136"/>
    </reaction>
</comment>
<dbReference type="Gene3D" id="3.40.1190.20">
    <property type="match status" value="1"/>
</dbReference>